<reference evidence="2 3" key="1">
    <citation type="submission" date="2019-01" db="EMBL/GenBank/DDBJ databases">
        <authorList>
            <consortium name="Pathogen Informatics"/>
        </authorList>
    </citation>
    <scope>NUCLEOTIDE SEQUENCE [LARGE SCALE GENOMIC DNA]</scope>
    <source>
        <strain evidence="2 3">NCTC10166</strain>
    </source>
</reference>
<evidence type="ECO:0000259" key="1">
    <source>
        <dbReference type="Pfam" id="PF00535"/>
    </source>
</evidence>
<dbReference type="Pfam" id="PF00535">
    <property type="entry name" value="Glycos_transf_2"/>
    <property type="match status" value="1"/>
</dbReference>
<feature type="domain" description="Glycosyltransferase 2-like" evidence="1">
    <location>
        <begin position="4"/>
        <end position="140"/>
    </location>
</feature>
<protein>
    <submittedName>
        <fullName evidence="2">Putative glycosyl transferase</fullName>
    </submittedName>
</protein>
<evidence type="ECO:0000313" key="2">
    <source>
        <dbReference type="EMBL" id="VEU59096.1"/>
    </source>
</evidence>
<gene>
    <name evidence="2" type="ORF">NCTC10166_00050</name>
</gene>
<dbReference type="KEGG" id="mnu:NCTC10166_00050"/>
<dbReference type="RefSeq" id="WP_129719484.1">
    <property type="nucleotide sequence ID" value="NZ_LR214951.1"/>
</dbReference>
<dbReference type="GO" id="GO:0016740">
    <property type="term" value="F:transferase activity"/>
    <property type="evidence" value="ECO:0007669"/>
    <property type="project" value="UniProtKB-KW"/>
</dbReference>
<proteinExistence type="predicted"/>
<accession>A0A449A4D1</accession>
<dbReference type="Proteomes" id="UP000289440">
    <property type="component" value="Chromosome"/>
</dbReference>
<name>A0A449A4D1_9BACT</name>
<dbReference type="OrthoDB" id="387866at2"/>
<keyword evidence="3" id="KW-1185">Reference proteome</keyword>
<organism evidence="2 3">
    <name type="scientific">Mesomycoplasma neurolyticum</name>
    <dbReference type="NCBI Taxonomy" id="2120"/>
    <lineage>
        <taxon>Bacteria</taxon>
        <taxon>Bacillati</taxon>
        <taxon>Mycoplasmatota</taxon>
        <taxon>Mycoplasmoidales</taxon>
        <taxon>Metamycoplasmataceae</taxon>
        <taxon>Mesomycoplasma</taxon>
    </lineage>
</organism>
<dbReference type="EMBL" id="LR214951">
    <property type="protein sequence ID" value="VEU59096.1"/>
    <property type="molecule type" value="Genomic_DNA"/>
</dbReference>
<dbReference type="AlphaFoldDB" id="A0A449A4D1"/>
<dbReference type="Gene3D" id="3.90.550.10">
    <property type="entry name" value="Spore Coat Polysaccharide Biosynthesis Protein SpsA, Chain A"/>
    <property type="match status" value="1"/>
</dbReference>
<keyword evidence="2" id="KW-0808">Transferase</keyword>
<dbReference type="InterPro" id="IPR001173">
    <property type="entry name" value="Glyco_trans_2-like"/>
</dbReference>
<evidence type="ECO:0000313" key="3">
    <source>
        <dbReference type="Proteomes" id="UP000289440"/>
    </source>
</evidence>
<sequence>MKLSLLVYTYKQKNELNIFLENCTNQIDENFEIILSLNKPTLEELEIIYKYKKKLENKIQVLINDKRQMFSSEFIKMLNLAKGEYIAFINPSTFLESEFTQLFSTFSNKHKADMIEFKPSYKGFFEIELRQRIAEKKVFNLKEEKKVLAYILPIIFNKFFNREKFIKILPKLENKNISNSKIWIDLVFKFLLNTETYVYINTVLISDFNEKNFVNNPSALIKEWDGIEKYIKNEFPDFIQEIQYNKIYNLALFLPGILNPYTKHRIKNFIFKNHLPTSISRFYKKIKDMKVNEFFIIISLNKYFLDNDWEKMVILKDLAPNKWKNLTRKL</sequence>
<dbReference type="SUPFAM" id="SSF53448">
    <property type="entry name" value="Nucleotide-diphospho-sugar transferases"/>
    <property type="match status" value="1"/>
</dbReference>
<dbReference type="InterPro" id="IPR029044">
    <property type="entry name" value="Nucleotide-diphossugar_trans"/>
</dbReference>